<dbReference type="RefSeq" id="WP_275683277.1">
    <property type="nucleotide sequence ID" value="NZ_JAJLJH010000004.1"/>
</dbReference>
<name>A0A9X1YJV2_9BURK</name>
<feature type="chain" id="PRO_5040950545" description="DUF6160 domain-containing protein" evidence="1">
    <location>
        <begin position="22"/>
        <end position="177"/>
    </location>
</feature>
<comment type="caution">
    <text evidence="3">The sequence shown here is derived from an EMBL/GenBank/DDBJ whole genome shotgun (WGS) entry which is preliminary data.</text>
</comment>
<organism evidence="3 4">
    <name type="scientific">Scleromatobacter humisilvae</name>
    <dbReference type="NCBI Taxonomy" id="2897159"/>
    <lineage>
        <taxon>Bacteria</taxon>
        <taxon>Pseudomonadati</taxon>
        <taxon>Pseudomonadota</taxon>
        <taxon>Betaproteobacteria</taxon>
        <taxon>Burkholderiales</taxon>
        <taxon>Sphaerotilaceae</taxon>
        <taxon>Scleromatobacter</taxon>
    </lineage>
</organism>
<keyword evidence="4" id="KW-1185">Reference proteome</keyword>
<feature type="signal peptide" evidence="1">
    <location>
        <begin position="1"/>
        <end position="21"/>
    </location>
</feature>
<dbReference type="AlphaFoldDB" id="A0A9X1YJV2"/>
<proteinExistence type="predicted"/>
<protein>
    <recommendedName>
        <fullName evidence="2">DUF6160 domain-containing protein</fullName>
    </recommendedName>
</protein>
<dbReference type="Pfam" id="PF19657">
    <property type="entry name" value="DUF6160"/>
    <property type="match status" value="1"/>
</dbReference>
<keyword evidence="1" id="KW-0732">Signal</keyword>
<sequence length="177" mass="17586">MNMLKLTAAAALVAASLSASAMTTINDEELSTVAGQDGVSIAANLNINIGSFVYTDTDVGDATKGGFGGGGSVSFNNISIKGLMEMNIDIVNAATFKGTLAAVGASAGASYDGVSDVVQFAFPADTNAGAIGTPSIKVGSITLGNAAANADGTAKSFGSVAINNLDLRGTTVWMWAH</sequence>
<dbReference type="InterPro" id="IPR046158">
    <property type="entry name" value="DUF6160"/>
</dbReference>
<feature type="domain" description="DUF6160" evidence="2">
    <location>
        <begin position="1"/>
        <end position="91"/>
    </location>
</feature>
<evidence type="ECO:0000313" key="4">
    <source>
        <dbReference type="Proteomes" id="UP001139353"/>
    </source>
</evidence>
<evidence type="ECO:0000259" key="2">
    <source>
        <dbReference type="Pfam" id="PF19657"/>
    </source>
</evidence>
<gene>
    <name evidence="3" type="ORF">LPC04_16135</name>
</gene>
<dbReference type="EMBL" id="JAJLJH010000004">
    <property type="protein sequence ID" value="MCK9687236.1"/>
    <property type="molecule type" value="Genomic_DNA"/>
</dbReference>
<evidence type="ECO:0000313" key="3">
    <source>
        <dbReference type="EMBL" id="MCK9687236.1"/>
    </source>
</evidence>
<evidence type="ECO:0000256" key="1">
    <source>
        <dbReference type="SAM" id="SignalP"/>
    </source>
</evidence>
<reference evidence="3" key="1">
    <citation type="submission" date="2021-11" db="EMBL/GenBank/DDBJ databases">
        <title>BS-T2-15 a new species belonging to the Comamonadaceae family isolated from the soil of a French oak forest.</title>
        <authorList>
            <person name="Mieszkin S."/>
            <person name="Alain K."/>
        </authorList>
    </citation>
    <scope>NUCLEOTIDE SEQUENCE</scope>
    <source>
        <strain evidence="3">BS-T2-15</strain>
    </source>
</reference>
<dbReference type="Proteomes" id="UP001139353">
    <property type="component" value="Unassembled WGS sequence"/>
</dbReference>
<accession>A0A9X1YJV2</accession>